<proteinExistence type="predicted"/>
<name>H8GC50_9PSEU</name>
<keyword evidence="3" id="KW-1185">Reference proteome</keyword>
<dbReference type="RefSeq" id="WP_005438828.1">
    <property type="nucleotide sequence ID" value="NZ_CM001466.1"/>
</dbReference>
<keyword evidence="1" id="KW-0812">Transmembrane</keyword>
<dbReference type="AlphaFoldDB" id="H8GC50"/>
<keyword evidence="1" id="KW-1133">Transmembrane helix</keyword>
<reference evidence="2 3" key="1">
    <citation type="journal article" date="2012" name="Stand. Genomic Sci.">
        <title>Genome sequence of the soil bacterium Saccharomonospora azurea type strain (NA-128(T)).</title>
        <authorList>
            <person name="Klenk H.P."/>
            <person name="Held B."/>
            <person name="Lucas S."/>
            <person name="Lapidus A."/>
            <person name="Copeland A."/>
            <person name="Hammon N."/>
            <person name="Pitluck S."/>
            <person name="Goodwin L.A."/>
            <person name="Han C."/>
            <person name="Tapia R."/>
            <person name="Brambilla E.M."/>
            <person name="Potter G."/>
            <person name="Land M."/>
            <person name="Ivanova N."/>
            <person name="Rohde M."/>
            <person name="Goker M."/>
            <person name="Detter J.C."/>
            <person name="Kyrpides N.C."/>
            <person name="Woyke T."/>
        </authorList>
    </citation>
    <scope>NUCLEOTIDE SEQUENCE [LARGE SCALE GENOMIC DNA]</scope>
    <source>
        <strain evidence="2 3">NA-128</strain>
    </source>
</reference>
<evidence type="ECO:0000256" key="1">
    <source>
        <dbReference type="SAM" id="Phobius"/>
    </source>
</evidence>
<evidence type="ECO:0000313" key="2">
    <source>
        <dbReference type="EMBL" id="EHY87727.1"/>
    </source>
</evidence>
<dbReference type="EMBL" id="CM001466">
    <property type="protein sequence ID" value="EHY87727.1"/>
    <property type="molecule type" value="Genomic_DNA"/>
</dbReference>
<evidence type="ECO:0000313" key="3">
    <source>
        <dbReference type="Proteomes" id="UP000004705"/>
    </source>
</evidence>
<gene>
    <name evidence="2" type="ORF">SacazDRAFT_00779</name>
</gene>
<dbReference type="HOGENOM" id="CLU_182352_1_0_11"/>
<dbReference type="OrthoDB" id="9815586at2"/>
<feature type="transmembrane region" description="Helical" evidence="1">
    <location>
        <begin position="15"/>
        <end position="32"/>
    </location>
</feature>
<accession>H8GC50</accession>
<keyword evidence="1" id="KW-0472">Membrane</keyword>
<sequence>MVVRLLHRTGLRSNHFHLASLGTIALCVGLWVRAKTVDQQQRGNAERRALFVGLWPPMMWSIGESLRDVE</sequence>
<dbReference type="Proteomes" id="UP000004705">
    <property type="component" value="Chromosome"/>
</dbReference>
<organism evidence="2 3">
    <name type="scientific">Saccharomonospora azurea NA-128</name>
    <dbReference type="NCBI Taxonomy" id="882081"/>
    <lineage>
        <taxon>Bacteria</taxon>
        <taxon>Bacillati</taxon>
        <taxon>Actinomycetota</taxon>
        <taxon>Actinomycetes</taxon>
        <taxon>Pseudonocardiales</taxon>
        <taxon>Pseudonocardiaceae</taxon>
        <taxon>Saccharomonospora</taxon>
    </lineage>
</organism>
<protein>
    <submittedName>
        <fullName evidence="2">Uncharacterized protein</fullName>
    </submittedName>
</protein>